<proteinExistence type="predicted"/>
<accession>A0A7D5P514</accession>
<dbReference type="KEGG" id="hpel:HZS54_04860"/>
<dbReference type="EMBL" id="CP058909">
    <property type="protein sequence ID" value="QLH81006.1"/>
    <property type="molecule type" value="Genomic_DNA"/>
</dbReference>
<dbReference type="InterPro" id="IPR003847">
    <property type="entry name" value="Put_antitoxin"/>
</dbReference>
<name>A0A7D5P514_9EURY</name>
<dbReference type="RefSeq" id="WP_179920819.1">
    <property type="nucleotide sequence ID" value="NZ_CP058909.1"/>
</dbReference>
<keyword evidence="4" id="KW-1185">Reference proteome</keyword>
<gene>
    <name evidence="3" type="ORF">HZS54_04860</name>
</gene>
<evidence type="ECO:0000313" key="4">
    <source>
        <dbReference type="Proteomes" id="UP000509346"/>
    </source>
</evidence>
<dbReference type="OrthoDB" id="105426at2157"/>
<evidence type="ECO:0000256" key="2">
    <source>
        <dbReference type="SAM" id="MobiDB-lite"/>
    </source>
</evidence>
<organism evidence="3 4">
    <name type="scientific">Halosimplex pelagicum</name>
    <dbReference type="NCBI Taxonomy" id="869886"/>
    <lineage>
        <taxon>Archaea</taxon>
        <taxon>Methanobacteriati</taxon>
        <taxon>Methanobacteriota</taxon>
        <taxon>Stenosarchaea group</taxon>
        <taxon>Halobacteria</taxon>
        <taxon>Halobacteriales</taxon>
        <taxon>Haloarculaceae</taxon>
        <taxon>Halosimplex</taxon>
    </lineage>
</organism>
<dbReference type="Pfam" id="PF02697">
    <property type="entry name" value="VAPB_antitox"/>
    <property type="match status" value="1"/>
</dbReference>
<dbReference type="AlphaFoldDB" id="A0A7D5P514"/>
<feature type="region of interest" description="Disordered" evidence="2">
    <location>
        <begin position="37"/>
        <end position="56"/>
    </location>
</feature>
<reference evidence="3 4" key="1">
    <citation type="submission" date="2020-07" db="EMBL/GenBank/DDBJ databases">
        <title>Halosimplex litoreum sp. nov. and Halosimplex rubrum sp. nov., isolated from different salt environments.</title>
        <authorList>
            <person name="Cui H."/>
        </authorList>
    </citation>
    <scope>NUCLEOTIDE SEQUENCE [LARGE SCALE GENOMIC DNA]</scope>
    <source>
        <strain evidence="3 4">R2</strain>
    </source>
</reference>
<evidence type="ECO:0000256" key="1">
    <source>
        <dbReference type="ARBA" id="ARBA00022649"/>
    </source>
</evidence>
<dbReference type="GeneID" id="56081895"/>
<dbReference type="Proteomes" id="UP000509346">
    <property type="component" value="Chromosome"/>
</dbReference>
<sequence length="56" mass="6383">MADDDVNIRIKHDTWKRLNSRKEPNDSFDDVIRRVLDRAEDQGADEGNPKTAATAD</sequence>
<evidence type="ECO:0000313" key="3">
    <source>
        <dbReference type="EMBL" id="QLH81006.1"/>
    </source>
</evidence>
<keyword evidence="1" id="KW-1277">Toxin-antitoxin system</keyword>
<protein>
    <submittedName>
        <fullName evidence="3">Uncharacterized protein</fullName>
    </submittedName>
</protein>